<dbReference type="HOGENOM" id="CLU_094689_0_0_1"/>
<reference evidence="2 3" key="1">
    <citation type="submission" date="2014-06" db="EMBL/GenBank/DDBJ databases">
        <title>Evolutionary Origins and Diversification of the Mycorrhizal Mutualists.</title>
        <authorList>
            <consortium name="DOE Joint Genome Institute"/>
            <consortium name="Mycorrhizal Genomics Consortium"/>
            <person name="Kohler A."/>
            <person name="Kuo A."/>
            <person name="Nagy L.G."/>
            <person name="Floudas D."/>
            <person name="Copeland A."/>
            <person name="Barry K.W."/>
            <person name="Cichocki N."/>
            <person name="Veneault-Fourrey C."/>
            <person name="LaButti K."/>
            <person name="Lindquist E.A."/>
            <person name="Lipzen A."/>
            <person name="Lundell T."/>
            <person name="Morin E."/>
            <person name="Murat C."/>
            <person name="Riley R."/>
            <person name="Ohm R."/>
            <person name="Sun H."/>
            <person name="Tunlid A."/>
            <person name="Henrissat B."/>
            <person name="Grigoriev I.V."/>
            <person name="Hibbett D.S."/>
            <person name="Martin F."/>
        </authorList>
    </citation>
    <scope>NUCLEOTIDE SEQUENCE [LARGE SCALE GENOMIC DNA]</scope>
    <source>
        <strain evidence="2 3">SS14</strain>
    </source>
</reference>
<evidence type="ECO:0000256" key="1">
    <source>
        <dbReference type="SAM" id="SignalP"/>
    </source>
</evidence>
<protein>
    <submittedName>
        <fullName evidence="2">Uncharacterized protein</fullName>
    </submittedName>
</protein>
<gene>
    <name evidence="2" type="ORF">M422DRAFT_265659</name>
</gene>
<proteinExistence type="predicted"/>
<dbReference type="Proteomes" id="UP000054279">
    <property type="component" value="Unassembled WGS sequence"/>
</dbReference>
<sequence>MKLFIPALVIAAISGLAAIASPPSHLLKRATVTDAQQSLSLITADLDVLTSSVNALPTSGATITDVIPIGLNCLILLGSMAETLADFQSLAGTIPILTATNILTTVQSIEGAIVTVVNILVSKKTAIEGVLPGASVFALKTFRTWTSGIASAMAAVAPITIPASTITTIRNALDTTFATAITTFGG</sequence>
<evidence type="ECO:0000313" key="2">
    <source>
        <dbReference type="EMBL" id="KIJ32494.1"/>
    </source>
</evidence>
<organism evidence="2 3">
    <name type="scientific">Sphaerobolus stellatus (strain SS14)</name>
    <dbReference type="NCBI Taxonomy" id="990650"/>
    <lineage>
        <taxon>Eukaryota</taxon>
        <taxon>Fungi</taxon>
        <taxon>Dikarya</taxon>
        <taxon>Basidiomycota</taxon>
        <taxon>Agaricomycotina</taxon>
        <taxon>Agaricomycetes</taxon>
        <taxon>Phallomycetidae</taxon>
        <taxon>Geastrales</taxon>
        <taxon>Sphaerobolaceae</taxon>
        <taxon>Sphaerobolus</taxon>
    </lineage>
</organism>
<feature type="chain" id="PRO_5002221008" evidence="1">
    <location>
        <begin position="20"/>
        <end position="186"/>
    </location>
</feature>
<evidence type="ECO:0000313" key="3">
    <source>
        <dbReference type="Proteomes" id="UP000054279"/>
    </source>
</evidence>
<keyword evidence="3" id="KW-1185">Reference proteome</keyword>
<keyword evidence="1" id="KW-0732">Signal</keyword>
<feature type="signal peptide" evidence="1">
    <location>
        <begin position="1"/>
        <end position="19"/>
    </location>
</feature>
<dbReference type="AlphaFoldDB" id="A0A0C9UCS4"/>
<accession>A0A0C9UCS4</accession>
<dbReference type="EMBL" id="KN837226">
    <property type="protein sequence ID" value="KIJ32494.1"/>
    <property type="molecule type" value="Genomic_DNA"/>
</dbReference>
<name>A0A0C9UCS4_SPHS4</name>